<feature type="chain" id="PRO_5022825169" description="SoxAX cytochrome complex subunit A" evidence="18">
    <location>
        <begin position="26"/>
        <end position="271"/>
    </location>
</feature>
<proteinExistence type="inferred from homology"/>
<feature type="binding site" description="axial binding residue" evidence="17">
    <location>
        <position position="107"/>
    </location>
    <ligand>
        <name>heme c</name>
        <dbReference type="ChEBI" id="CHEBI:61717"/>
        <label>1</label>
    </ligand>
    <ligandPart>
        <name>Fe</name>
        <dbReference type="ChEBI" id="CHEBI:18248"/>
    </ligandPart>
</feature>
<feature type="signal peptide" evidence="18">
    <location>
        <begin position="1"/>
        <end position="25"/>
    </location>
</feature>
<feature type="binding site" description="axial binding residue" evidence="17">
    <location>
        <position position="232"/>
    </location>
    <ligand>
        <name>heme c</name>
        <dbReference type="ChEBI" id="CHEBI:61717"/>
        <label>2</label>
    </ligand>
    <ligandPart>
        <name>Fe</name>
        <dbReference type="ChEBI" id="CHEBI:18248"/>
    </ligandPart>
</feature>
<evidence type="ECO:0000256" key="17">
    <source>
        <dbReference type="PIRSR" id="PIRSR038455-3"/>
    </source>
</evidence>
<evidence type="ECO:0000256" key="7">
    <source>
        <dbReference type="ARBA" id="ARBA00022729"/>
    </source>
</evidence>
<feature type="binding site" description="covalent" evidence="16">
    <location>
        <position position="183"/>
    </location>
    <ligand>
        <name>heme c</name>
        <dbReference type="ChEBI" id="CHEBI:61717"/>
        <label>2</label>
    </ligand>
</feature>
<keyword evidence="5 14" id="KW-0808">Transferase</keyword>
<keyword evidence="6 14" id="KW-0479">Metal-binding</keyword>
<feature type="domain" description="Cytochrome c" evidence="19">
    <location>
        <begin position="165"/>
        <end position="261"/>
    </location>
</feature>
<gene>
    <name evidence="20" type="primary">soxA_1</name>
    <name evidence="20" type="ORF">PTE30175_04127</name>
</gene>
<keyword evidence="20" id="KW-0560">Oxidoreductase</keyword>
<evidence type="ECO:0000256" key="2">
    <source>
        <dbReference type="ARBA" id="ARBA00011530"/>
    </source>
</evidence>
<feature type="binding site" description="axial binding residue" evidence="17">
    <location>
        <position position="184"/>
    </location>
    <ligand>
        <name>heme c</name>
        <dbReference type="ChEBI" id="CHEBI:61717"/>
        <label>2</label>
    </ligand>
    <ligandPart>
        <name>Fe</name>
        <dbReference type="ChEBI" id="CHEBI:18248"/>
    </ligandPart>
</feature>
<keyword evidence="8 14" id="KW-0574">Periplasm</keyword>
<evidence type="ECO:0000256" key="16">
    <source>
        <dbReference type="PIRSR" id="PIRSR038455-2"/>
    </source>
</evidence>
<evidence type="ECO:0000256" key="14">
    <source>
        <dbReference type="PIRNR" id="PIRNR038455"/>
    </source>
</evidence>
<dbReference type="SUPFAM" id="SSF46626">
    <property type="entry name" value="Cytochrome c"/>
    <property type="match status" value="2"/>
</dbReference>
<dbReference type="GO" id="GO:0042597">
    <property type="term" value="C:periplasmic space"/>
    <property type="evidence" value="ECO:0007669"/>
    <property type="project" value="UniProtKB-SubCell"/>
</dbReference>
<comment type="similarity">
    <text evidence="11 14">Belongs to the SoxA family.</text>
</comment>
<evidence type="ECO:0000256" key="8">
    <source>
        <dbReference type="ARBA" id="ARBA00022764"/>
    </source>
</evidence>
<evidence type="ECO:0000256" key="5">
    <source>
        <dbReference type="ARBA" id="ARBA00022679"/>
    </source>
</evidence>
<evidence type="ECO:0000256" key="9">
    <source>
        <dbReference type="ARBA" id="ARBA00022982"/>
    </source>
</evidence>
<dbReference type="InterPro" id="IPR036909">
    <property type="entry name" value="Cyt_c-like_dom_sf"/>
</dbReference>
<dbReference type="PIRSF" id="PIRSF038455">
    <property type="entry name" value="SoxA"/>
    <property type="match status" value="1"/>
</dbReference>
<dbReference type="Gene3D" id="1.10.760.10">
    <property type="entry name" value="Cytochrome c-like domain"/>
    <property type="match status" value="2"/>
</dbReference>
<accession>A0A5E4Y1G0</accession>
<dbReference type="GO" id="GO:0070069">
    <property type="term" value="C:cytochrome complex"/>
    <property type="evidence" value="ECO:0007669"/>
    <property type="project" value="InterPro"/>
</dbReference>
<dbReference type="GO" id="GO:0009055">
    <property type="term" value="F:electron transfer activity"/>
    <property type="evidence" value="ECO:0007669"/>
    <property type="project" value="InterPro"/>
</dbReference>
<dbReference type="OrthoDB" id="9808312at2"/>
<dbReference type="GO" id="GO:0046872">
    <property type="term" value="F:metal ion binding"/>
    <property type="evidence" value="ECO:0007669"/>
    <property type="project" value="UniProtKB-KW"/>
</dbReference>
<comment type="catalytic activity">
    <reaction evidence="12 14">
        <text>L-cysteinyl-[SoxY protein] + thiosulfate + 2 Fe(III)-[cytochrome c] = S-sulfosulfanyl-L-cysteinyl-[SoxY protein] + 2 Fe(II)-[cytochrome c] + 2 H(+)</text>
        <dbReference type="Rhea" id="RHEA:56720"/>
        <dbReference type="Rhea" id="RHEA-COMP:10350"/>
        <dbReference type="Rhea" id="RHEA-COMP:14328"/>
        <dbReference type="Rhea" id="RHEA-COMP:14399"/>
        <dbReference type="Rhea" id="RHEA-COMP:14691"/>
        <dbReference type="ChEBI" id="CHEBI:15378"/>
        <dbReference type="ChEBI" id="CHEBI:29033"/>
        <dbReference type="ChEBI" id="CHEBI:29034"/>
        <dbReference type="ChEBI" id="CHEBI:29950"/>
        <dbReference type="ChEBI" id="CHEBI:33542"/>
        <dbReference type="ChEBI" id="CHEBI:139321"/>
        <dbReference type="EC" id="2.8.5.2"/>
    </reaction>
</comment>
<feature type="binding site" description="covalent" evidence="16">
    <location>
        <position position="180"/>
    </location>
    <ligand>
        <name>heme c</name>
        <dbReference type="ChEBI" id="CHEBI:61717"/>
        <label>2</label>
    </ligand>
</feature>
<dbReference type="Proteomes" id="UP000414233">
    <property type="component" value="Unassembled WGS sequence"/>
</dbReference>
<name>A0A5E4Y1G0_9BURK</name>
<evidence type="ECO:0000313" key="21">
    <source>
        <dbReference type="Proteomes" id="UP000414233"/>
    </source>
</evidence>
<dbReference type="EC" id="2.8.5.2" evidence="14"/>
<evidence type="ECO:0000256" key="15">
    <source>
        <dbReference type="PIRSR" id="PIRSR038455-1"/>
    </source>
</evidence>
<evidence type="ECO:0000256" key="18">
    <source>
        <dbReference type="SAM" id="SignalP"/>
    </source>
</evidence>
<feature type="binding site" evidence="16">
    <location>
        <position position="228"/>
    </location>
    <ligand>
        <name>substrate</name>
    </ligand>
</feature>
<keyword evidence="10 14" id="KW-0408">Iron</keyword>
<evidence type="ECO:0000256" key="3">
    <source>
        <dbReference type="ARBA" id="ARBA00022448"/>
    </source>
</evidence>
<dbReference type="GO" id="GO:0020037">
    <property type="term" value="F:heme binding"/>
    <property type="evidence" value="ECO:0007669"/>
    <property type="project" value="InterPro"/>
</dbReference>
<feature type="binding site" description="covalent" evidence="16">
    <location>
        <position position="71"/>
    </location>
    <ligand>
        <name>heme c</name>
        <dbReference type="ChEBI" id="CHEBI:61717"/>
        <label>1</label>
    </ligand>
</feature>
<dbReference type="GO" id="GO:0016740">
    <property type="term" value="F:transferase activity"/>
    <property type="evidence" value="ECO:0007669"/>
    <property type="project" value="UniProtKB-KW"/>
</dbReference>
<protein>
    <recommendedName>
        <fullName evidence="14">SoxAX cytochrome complex subunit A</fullName>
        <ecNumber evidence="14">2.8.5.2</ecNumber>
    </recommendedName>
    <alternativeName>
        <fullName evidence="14">Protein SoxA</fullName>
    </alternativeName>
    <alternativeName>
        <fullName evidence="14">Sulfur oxidizing protein A</fullName>
    </alternativeName>
    <alternativeName>
        <fullName evidence="14">Thiosulfate-oxidizing multienzyme system protein SoxA</fullName>
    </alternativeName>
</protein>
<sequence length="271" mass="29927">MRKPGFTLVAFAALGVFTCIGTAMAQDSSGDATAQYREMLEDGNPADLWVTRGEGLWKEKRGPKQVSLEHCDLGLGPGVVKGAYAQLPRYFKDTDKVQDLESRLVTCMVTQQGYSEAEAKKNHFSKEDGQSDMEALVAYIADTSRGAKINVPQSHPKEREAYRVGEQIFYYRAGPHDFSCATCHSESGKRIRLQSLANLTDPKEAAPVFGAWPAYRGSQGTVRSMEHRIYDCLRQQRMPPVEYGSDLVTALTVYLGKNANGGMMNAPGMKR</sequence>
<keyword evidence="4 14" id="KW-0349">Heme</keyword>
<keyword evidence="21" id="KW-1185">Reference proteome</keyword>
<evidence type="ECO:0000313" key="20">
    <source>
        <dbReference type="EMBL" id="VVE42377.1"/>
    </source>
</evidence>
<evidence type="ECO:0000256" key="12">
    <source>
        <dbReference type="ARBA" id="ARBA00048077"/>
    </source>
</evidence>
<feature type="active site" description="Cysteine persulfide intermediate" evidence="15">
    <location>
        <position position="232"/>
    </location>
</feature>
<evidence type="ECO:0000259" key="19">
    <source>
        <dbReference type="Pfam" id="PF21342"/>
    </source>
</evidence>
<reference evidence="20 21" key="1">
    <citation type="submission" date="2019-08" db="EMBL/GenBank/DDBJ databases">
        <authorList>
            <person name="Peeters C."/>
        </authorList>
    </citation>
    <scope>NUCLEOTIDE SEQUENCE [LARGE SCALE GENOMIC DNA]</scope>
    <source>
        <strain evidence="20 21">LMG 30175</strain>
    </source>
</reference>
<comment type="catalytic activity">
    <reaction evidence="13 14">
        <text>S-sulfanyl-L-cysteinyl-[SoxY protein] + thiosulfate + 2 Fe(III)-[cytochrome c] = S-(2-sulfodisulfanyl)-L-cysteinyl-[SoxY protein] + 2 Fe(II)-[cytochrome c] + 2 H(+)</text>
        <dbReference type="Rhea" id="RHEA:51224"/>
        <dbReference type="Rhea" id="RHEA-COMP:10350"/>
        <dbReference type="Rhea" id="RHEA-COMP:14399"/>
        <dbReference type="Rhea" id="RHEA-COMP:14689"/>
        <dbReference type="Rhea" id="RHEA-COMP:14690"/>
        <dbReference type="ChEBI" id="CHEBI:15378"/>
        <dbReference type="ChEBI" id="CHEBI:29033"/>
        <dbReference type="ChEBI" id="CHEBI:29034"/>
        <dbReference type="ChEBI" id="CHEBI:33542"/>
        <dbReference type="ChEBI" id="CHEBI:61963"/>
        <dbReference type="ChEBI" id="CHEBI:140664"/>
        <dbReference type="EC" id="2.8.5.2"/>
    </reaction>
</comment>
<keyword evidence="9 14" id="KW-0249">Electron transport</keyword>
<evidence type="ECO:0000256" key="6">
    <source>
        <dbReference type="ARBA" id="ARBA00022723"/>
    </source>
</evidence>
<comment type="subunit">
    <text evidence="2 14">Heterodimer of SoxA and SoxX.</text>
</comment>
<evidence type="ECO:0000256" key="1">
    <source>
        <dbReference type="ARBA" id="ARBA00004418"/>
    </source>
</evidence>
<feature type="domain" description="Cytochrome c" evidence="19">
    <location>
        <begin position="52"/>
        <end position="149"/>
    </location>
</feature>
<dbReference type="AlphaFoldDB" id="A0A5E4Y1G0"/>
<dbReference type="Pfam" id="PF21342">
    <property type="entry name" value="SoxA-TsdA_cyt-c"/>
    <property type="match status" value="2"/>
</dbReference>
<dbReference type="NCBIfam" id="TIGR04484">
    <property type="entry name" value="thiosulf_SoxA"/>
    <property type="match status" value="1"/>
</dbReference>
<comment type="cofactor">
    <cofactor evidence="16">
        <name>heme</name>
        <dbReference type="ChEBI" id="CHEBI:30413"/>
    </cofactor>
    <text evidence="16">Binds 2 heme groups per subunit.</text>
</comment>
<dbReference type="GO" id="GO:0019417">
    <property type="term" value="P:sulfur oxidation"/>
    <property type="evidence" value="ECO:0007669"/>
    <property type="project" value="InterPro"/>
</dbReference>
<keyword evidence="7 18" id="KW-0732">Signal</keyword>
<dbReference type="RefSeq" id="WP_150698929.1">
    <property type="nucleotide sequence ID" value="NZ_CABPRZ010000021.1"/>
</dbReference>
<evidence type="ECO:0000256" key="4">
    <source>
        <dbReference type="ARBA" id="ARBA00022617"/>
    </source>
</evidence>
<keyword evidence="3 14" id="KW-0813">Transport</keyword>
<dbReference type="InterPro" id="IPR025710">
    <property type="entry name" value="SoxA"/>
</dbReference>
<dbReference type="InterPro" id="IPR009056">
    <property type="entry name" value="Cyt_c-like_dom"/>
</dbReference>
<evidence type="ECO:0000256" key="10">
    <source>
        <dbReference type="ARBA" id="ARBA00023004"/>
    </source>
</evidence>
<dbReference type="GO" id="GO:0016669">
    <property type="term" value="F:oxidoreductase activity, acting on a sulfur group of donors, cytochrome as acceptor"/>
    <property type="evidence" value="ECO:0007669"/>
    <property type="project" value="InterPro"/>
</dbReference>
<dbReference type="EMBL" id="CABPRZ010000021">
    <property type="protein sequence ID" value="VVE42377.1"/>
    <property type="molecule type" value="Genomic_DNA"/>
</dbReference>
<organism evidence="20 21">
    <name type="scientific">Pandoraea terrae</name>
    <dbReference type="NCBI Taxonomy" id="1537710"/>
    <lineage>
        <taxon>Bacteria</taxon>
        <taxon>Pseudomonadati</taxon>
        <taxon>Pseudomonadota</taxon>
        <taxon>Betaproteobacteria</taxon>
        <taxon>Burkholderiales</taxon>
        <taxon>Burkholderiaceae</taxon>
        <taxon>Pandoraea</taxon>
    </lineage>
</organism>
<evidence type="ECO:0000256" key="13">
    <source>
        <dbReference type="ARBA" id="ARBA00048423"/>
    </source>
</evidence>
<evidence type="ECO:0000256" key="11">
    <source>
        <dbReference type="ARBA" id="ARBA00025746"/>
    </source>
</evidence>
<comment type="subcellular location">
    <subcellularLocation>
        <location evidence="1 14">Periplasm</location>
    </subcellularLocation>
</comment>